<dbReference type="Pfam" id="PF01066">
    <property type="entry name" value="CDP-OH_P_transf"/>
    <property type="match status" value="1"/>
</dbReference>
<feature type="transmembrane region" description="Helical" evidence="3">
    <location>
        <begin position="145"/>
        <end position="167"/>
    </location>
</feature>
<dbReference type="GO" id="GO:0016780">
    <property type="term" value="F:phosphotransferase activity, for other substituted phosphate groups"/>
    <property type="evidence" value="ECO:0007669"/>
    <property type="project" value="InterPro"/>
</dbReference>
<dbReference type="Proteomes" id="UP000322917">
    <property type="component" value="Unassembled WGS sequence"/>
</dbReference>
<accession>A0A1M6KQZ8</accession>
<dbReference type="RefSeq" id="WP_149735595.1">
    <property type="nucleotide sequence ID" value="NZ_FQZD01000029.1"/>
</dbReference>
<dbReference type="OrthoDB" id="9796672at2"/>
<keyword evidence="3" id="KW-1133">Transmembrane helix</keyword>
<protein>
    <submittedName>
        <fullName evidence="4">CDP-diacylglycerol--glycerol-3-phosphate 3-phosphatidyltransferase</fullName>
    </submittedName>
</protein>
<proteinExistence type="inferred from homology"/>
<organism evidence="4 5">
    <name type="scientific">Propionispora hippei DSM 15287</name>
    <dbReference type="NCBI Taxonomy" id="1123003"/>
    <lineage>
        <taxon>Bacteria</taxon>
        <taxon>Bacillati</taxon>
        <taxon>Bacillota</taxon>
        <taxon>Negativicutes</taxon>
        <taxon>Selenomonadales</taxon>
        <taxon>Sporomusaceae</taxon>
        <taxon>Propionispora</taxon>
    </lineage>
</organism>
<sequence>MKQLPNILSCARIILSLALLFVLDQLSWFLILYLICGLTDMADGIIARRLKAETRLGAKLDSLGDFVFFSVSLVRFIPLLDKENSLFLSLVIALVTVLRVSNLIITKVKFRQWGMIHTILNKITGLALFSVLPVCLLTASLPLGLILPLGMIAILSATEECIILLTAKTYDANRKSLFAHEQCGK</sequence>
<comment type="similarity">
    <text evidence="2">Belongs to the CDP-alcohol phosphatidyltransferase class-I family.</text>
</comment>
<feature type="transmembrane region" description="Helical" evidence="3">
    <location>
        <begin position="118"/>
        <end position="139"/>
    </location>
</feature>
<evidence type="ECO:0000313" key="5">
    <source>
        <dbReference type="Proteomes" id="UP000322917"/>
    </source>
</evidence>
<feature type="transmembrane region" description="Helical" evidence="3">
    <location>
        <begin position="86"/>
        <end position="106"/>
    </location>
</feature>
<evidence type="ECO:0000313" key="4">
    <source>
        <dbReference type="EMBL" id="SHJ61398.1"/>
    </source>
</evidence>
<dbReference type="EMBL" id="FQZD01000029">
    <property type="protein sequence ID" value="SHJ61398.1"/>
    <property type="molecule type" value="Genomic_DNA"/>
</dbReference>
<dbReference type="GO" id="GO:0016020">
    <property type="term" value="C:membrane"/>
    <property type="evidence" value="ECO:0007669"/>
    <property type="project" value="InterPro"/>
</dbReference>
<gene>
    <name evidence="4" type="ORF">SAMN02745170_02922</name>
</gene>
<dbReference type="Gene3D" id="1.20.120.1760">
    <property type="match status" value="1"/>
</dbReference>
<keyword evidence="1 2" id="KW-0808">Transferase</keyword>
<keyword evidence="3" id="KW-0472">Membrane</keyword>
<keyword evidence="5" id="KW-1185">Reference proteome</keyword>
<evidence type="ECO:0000256" key="2">
    <source>
        <dbReference type="RuleBase" id="RU003750"/>
    </source>
</evidence>
<name>A0A1M6KQZ8_9FIRM</name>
<keyword evidence="3" id="KW-0812">Transmembrane</keyword>
<dbReference type="PROSITE" id="PS00379">
    <property type="entry name" value="CDP_ALCOHOL_P_TRANSF"/>
    <property type="match status" value="1"/>
</dbReference>
<dbReference type="AlphaFoldDB" id="A0A1M6KQZ8"/>
<evidence type="ECO:0000256" key="3">
    <source>
        <dbReference type="SAM" id="Phobius"/>
    </source>
</evidence>
<dbReference type="InterPro" id="IPR000462">
    <property type="entry name" value="CDP-OH_P_trans"/>
</dbReference>
<dbReference type="InterPro" id="IPR043130">
    <property type="entry name" value="CDP-OH_PTrfase_TM_dom"/>
</dbReference>
<evidence type="ECO:0000256" key="1">
    <source>
        <dbReference type="ARBA" id="ARBA00022679"/>
    </source>
</evidence>
<reference evidence="4 5" key="1">
    <citation type="submission" date="2016-11" db="EMBL/GenBank/DDBJ databases">
        <authorList>
            <person name="Varghese N."/>
            <person name="Submissions S."/>
        </authorList>
    </citation>
    <scope>NUCLEOTIDE SEQUENCE [LARGE SCALE GENOMIC DNA]</scope>
    <source>
        <strain evidence="4 5">DSM 15287</strain>
    </source>
</reference>
<dbReference type="GO" id="GO:0008654">
    <property type="term" value="P:phospholipid biosynthetic process"/>
    <property type="evidence" value="ECO:0007669"/>
    <property type="project" value="InterPro"/>
</dbReference>
<dbReference type="InterPro" id="IPR048254">
    <property type="entry name" value="CDP_ALCOHOL_P_TRANSF_CS"/>
</dbReference>